<accession>A0ABP4QAF0</accession>
<name>A0ABP4QAF0_9ACTN</name>
<dbReference type="Proteomes" id="UP001500393">
    <property type="component" value="Unassembled WGS sequence"/>
</dbReference>
<proteinExistence type="predicted"/>
<evidence type="ECO:0000313" key="1">
    <source>
        <dbReference type="EMBL" id="GAA1605726.1"/>
    </source>
</evidence>
<evidence type="ECO:0000313" key="2">
    <source>
        <dbReference type="Proteomes" id="UP001500393"/>
    </source>
</evidence>
<reference evidence="2" key="1">
    <citation type="journal article" date="2019" name="Int. J. Syst. Evol. Microbiol.">
        <title>The Global Catalogue of Microorganisms (GCM) 10K type strain sequencing project: providing services to taxonomists for standard genome sequencing and annotation.</title>
        <authorList>
            <consortium name="The Broad Institute Genomics Platform"/>
            <consortium name="The Broad Institute Genome Sequencing Center for Infectious Disease"/>
            <person name="Wu L."/>
            <person name="Ma J."/>
        </authorList>
    </citation>
    <scope>NUCLEOTIDE SEQUENCE [LARGE SCALE GENOMIC DNA]</scope>
    <source>
        <strain evidence="2">JCM 14969</strain>
    </source>
</reference>
<sequence length="251" mass="27641">MQGLVATSPPTNEGVGAVIRDLYPDGQPRLTTTMVQEPMPSGLRVFGYAVIGSALYRTTYDSLEPTSVSHRRIGGGWDSFVYLAESRYAPQNDNFSRTHEYGLRNDGVLFRWTRDPQGVWRNMASAPGFAAVKTMTLISKTRTYDTFLATTRGGALYTIHIPTTAPMKPVVKQVRSSTWQGFETLIAERCGTQSTLLAGIDKDTKSAYLYAVSHATGTSTIIKGLGKLPGTFEAPVYFRWAALDFDELYGE</sequence>
<dbReference type="EMBL" id="BAAAOS010000055">
    <property type="protein sequence ID" value="GAA1605726.1"/>
    <property type="molecule type" value="Genomic_DNA"/>
</dbReference>
<comment type="caution">
    <text evidence="1">The sequence shown here is derived from an EMBL/GenBank/DDBJ whole genome shotgun (WGS) entry which is preliminary data.</text>
</comment>
<dbReference type="RefSeq" id="WP_344220967.1">
    <property type="nucleotide sequence ID" value="NZ_BAAAOS010000055.1"/>
</dbReference>
<protein>
    <recommendedName>
        <fullName evidence="3">RES domain-containing protein</fullName>
    </recommendedName>
</protein>
<evidence type="ECO:0008006" key="3">
    <source>
        <dbReference type="Google" id="ProtNLM"/>
    </source>
</evidence>
<keyword evidence="2" id="KW-1185">Reference proteome</keyword>
<gene>
    <name evidence="1" type="ORF">GCM10009789_69660</name>
</gene>
<organism evidence="1 2">
    <name type="scientific">Kribbella sancticallisti</name>
    <dbReference type="NCBI Taxonomy" id="460087"/>
    <lineage>
        <taxon>Bacteria</taxon>
        <taxon>Bacillati</taxon>
        <taxon>Actinomycetota</taxon>
        <taxon>Actinomycetes</taxon>
        <taxon>Propionibacteriales</taxon>
        <taxon>Kribbellaceae</taxon>
        <taxon>Kribbella</taxon>
    </lineage>
</organism>